<proteinExistence type="predicted"/>
<dbReference type="Proteomes" id="UP000887013">
    <property type="component" value="Unassembled WGS sequence"/>
</dbReference>
<dbReference type="AlphaFoldDB" id="A0A8X6MJK9"/>
<dbReference type="EMBL" id="BMAW01093160">
    <property type="protein sequence ID" value="GFS58984.1"/>
    <property type="molecule type" value="Genomic_DNA"/>
</dbReference>
<gene>
    <name evidence="1" type="ORF">NPIL_621351</name>
</gene>
<keyword evidence="2" id="KW-1185">Reference proteome</keyword>
<name>A0A8X6MJK9_NEPPI</name>
<evidence type="ECO:0000313" key="2">
    <source>
        <dbReference type="Proteomes" id="UP000887013"/>
    </source>
</evidence>
<sequence length="87" mass="10072">MRHDNCGTALSKVITGYTNLDKMSSAKHNNWRNSKLKDRHRWVLKRIVARKRNTTLPQITSEMNAHLQNPISMKTTQRELYAASIHG</sequence>
<comment type="caution">
    <text evidence="1">The sequence shown here is derived from an EMBL/GenBank/DDBJ whole genome shotgun (WGS) entry which is preliminary data.</text>
</comment>
<dbReference type="OrthoDB" id="6433509at2759"/>
<protein>
    <submittedName>
        <fullName evidence="1">Transposable element Tc1 transposase</fullName>
    </submittedName>
</protein>
<reference evidence="1" key="1">
    <citation type="submission" date="2020-08" db="EMBL/GenBank/DDBJ databases">
        <title>Multicomponent nature underlies the extraordinary mechanical properties of spider dragline silk.</title>
        <authorList>
            <person name="Kono N."/>
            <person name="Nakamura H."/>
            <person name="Mori M."/>
            <person name="Yoshida Y."/>
            <person name="Ohtoshi R."/>
            <person name="Malay A.D."/>
            <person name="Moran D.A.P."/>
            <person name="Tomita M."/>
            <person name="Numata K."/>
            <person name="Arakawa K."/>
        </authorList>
    </citation>
    <scope>NUCLEOTIDE SEQUENCE</scope>
</reference>
<organism evidence="1 2">
    <name type="scientific">Nephila pilipes</name>
    <name type="common">Giant wood spider</name>
    <name type="synonym">Nephila maculata</name>
    <dbReference type="NCBI Taxonomy" id="299642"/>
    <lineage>
        <taxon>Eukaryota</taxon>
        <taxon>Metazoa</taxon>
        <taxon>Ecdysozoa</taxon>
        <taxon>Arthropoda</taxon>
        <taxon>Chelicerata</taxon>
        <taxon>Arachnida</taxon>
        <taxon>Araneae</taxon>
        <taxon>Araneomorphae</taxon>
        <taxon>Entelegynae</taxon>
        <taxon>Araneoidea</taxon>
        <taxon>Nephilidae</taxon>
        <taxon>Nephila</taxon>
    </lineage>
</organism>
<accession>A0A8X6MJK9</accession>
<evidence type="ECO:0000313" key="1">
    <source>
        <dbReference type="EMBL" id="GFS58984.1"/>
    </source>
</evidence>